<name>A0A2T1A485_9ACTN</name>
<accession>A0A2T1A485</accession>
<dbReference type="InterPro" id="IPR008984">
    <property type="entry name" value="SMAD_FHA_dom_sf"/>
</dbReference>
<feature type="compositionally biased region" description="Basic and acidic residues" evidence="2">
    <location>
        <begin position="221"/>
        <end position="233"/>
    </location>
</feature>
<organism evidence="4 5">
    <name type="scientific">Antricoccus suffuscus</name>
    <dbReference type="NCBI Taxonomy" id="1629062"/>
    <lineage>
        <taxon>Bacteria</taxon>
        <taxon>Bacillati</taxon>
        <taxon>Actinomycetota</taxon>
        <taxon>Actinomycetes</taxon>
        <taxon>Geodermatophilales</taxon>
        <taxon>Antricoccaceae</taxon>
        <taxon>Antricoccus</taxon>
    </lineage>
</organism>
<dbReference type="InterPro" id="IPR000253">
    <property type="entry name" value="FHA_dom"/>
</dbReference>
<dbReference type="CDD" id="cd00060">
    <property type="entry name" value="FHA"/>
    <property type="match status" value="1"/>
</dbReference>
<dbReference type="EMBL" id="PVUE01000002">
    <property type="protein sequence ID" value="PRZ43410.1"/>
    <property type="molecule type" value="Genomic_DNA"/>
</dbReference>
<dbReference type="Pfam" id="PF00498">
    <property type="entry name" value="FHA"/>
    <property type="match status" value="1"/>
</dbReference>
<keyword evidence="5" id="KW-1185">Reference proteome</keyword>
<gene>
    <name evidence="4" type="ORF">CLV47_10296</name>
</gene>
<feature type="domain" description="FHA" evidence="3">
    <location>
        <begin position="297"/>
        <end position="358"/>
    </location>
</feature>
<sequence length="394" mass="41708">MSENFDDIRAVVHAGSDLIARLPGLVAFIKIDHDTDQPSVNELLELIRTASGTAPQAPGSGVARQLSTWLGRADSAPDFGTVAATADGIALFLHGNVAVTRIPAGGGPGTTISGREAAFAVDRMLPSRTDALLLAGGDLDLSSVTTPMPGIPDWASFQAGITAGGAVTIGPPAPSSLPAPRESAPSSPPTPPKLSERIAGGRPVEPREPLPVAAPRAQQSQRERQAEADEGVKSRPGAYVRGFKCSRNHLNDPRVSFCAVCGIRMDQLTGVLVHERRPPLGLLVLDAGSTFVLDDNYILGRSPEVSTEVQSGHHRPIRVDDTSGALSRVHAEIRLEEWDVQLIDRGSANGTFVAGPEQKGWTRLAPRQTFVLSPGTQVRIGRRTFTFESSAARF</sequence>
<dbReference type="SMART" id="SM00240">
    <property type="entry name" value="FHA"/>
    <property type="match status" value="1"/>
</dbReference>
<evidence type="ECO:0000256" key="1">
    <source>
        <dbReference type="ARBA" id="ARBA00022553"/>
    </source>
</evidence>
<dbReference type="SUPFAM" id="SSF49879">
    <property type="entry name" value="SMAD/FHA domain"/>
    <property type="match status" value="1"/>
</dbReference>
<evidence type="ECO:0000256" key="2">
    <source>
        <dbReference type="SAM" id="MobiDB-lite"/>
    </source>
</evidence>
<dbReference type="PROSITE" id="PS50006">
    <property type="entry name" value="FHA_DOMAIN"/>
    <property type="match status" value="1"/>
</dbReference>
<dbReference type="OrthoDB" id="5240729at2"/>
<dbReference type="Proteomes" id="UP000237752">
    <property type="component" value="Unassembled WGS sequence"/>
</dbReference>
<evidence type="ECO:0000259" key="3">
    <source>
        <dbReference type="PROSITE" id="PS50006"/>
    </source>
</evidence>
<keyword evidence="1" id="KW-0597">Phosphoprotein</keyword>
<dbReference type="Gene3D" id="2.60.200.20">
    <property type="match status" value="1"/>
</dbReference>
<dbReference type="RefSeq" id="WP_106347580.1">
    <property type="nucleotide sequence ID" value="NZ_PVUE01000002.1"/>
</dbReference>
<reference evidence="4 5" key="1">
    <citation type="submission" date="2018-03" db="EMBL/GenBank/DDBJ databases">
        <title>Genomic Encyclopedia of Archaeal and Bacterial Type Strains, Phase II (KMG-II): from individual species to whole genera.</title>
        <authorList>
            <person name="Goeker M."/>
        </authorList>
    </citation>
    <scope>NUCLEOTIDE SEQUENCE [LARGE SCALE GENOMIC DNA]</scope>
    <source>
        <strain evidence="4 5">DSM 100065</strain>
    </source>
</reference>
<feature type="region of interest" description="Disordered" evidence="2">
    <location>
        <begin position="166"/>
        <end position="235"/>
    </location>
</feature>
<proteinExistence type="predicted"/>
<dbReference type="AlphaFoldDB" id="A0A2T1A485"/>
<protein>
    <submittedName>
        <fullName evidence="4">FHA domain-containing protein</fullName>
    </submittedName>
</protein>
<evidence type="ECO:0000313" key="5">
    <source>
        <dbReference type="Proteomes" id="UP000237752"/>
    </source>
</evidence>
<comment type="caution">
    <text evidence="4">The sequence shown here is derived from an EMBL/GenBank/DDBJ whole genome shotgun (WGS) entry which is preliminary data.</text>
</comment>
<evidence type="ECO:0000313" key="4">
    <source>
        <dbReference type="EMBL" id="PRZ43410.1"/>
    </source>
</evidence>